<keyword evidence="1" id="KW-0479">Metal-binding</keyword>
<dbReference type="EMBL" id="JAQQPM010000006">
    <property type="protein sequence ID" value="KAK2073190.1"/>
    <property type="molecule type" value="Genomic_DNA"/>
</dbReference>
<keyword evidence="2" id="KW-0560">Oxidoreductase</keyword>
<gene>
    <name evidence="4" type="ORF">P8C59_007488</name>
</gene>
<dbReference type="SUPFAM" id="SSF48056">
    <property type="entry name" value="Di-copper centre-containing domain"/>
    <property type="match status" value="1"/>
</dbReference>
<evidence type="ECO:0000259" key="3">
    <source>
        <dbReference type="PROSITE" id="PS00498"/>
    </source>
</evidence>
<dbReference type="PROSITE" id="PS00498">
    <property type="entry name" value="TYROSINASE_2"/>
    <property type="match status" value="1"/>
</dbReference>
<dbReference type="AlphaFoldDB" id="A0AAD9I9U5"/>
<proteinExistence type="predicted"/>
<sequence>MTGQTTALPWIWSASIEFPSHVCQSHGYSTCLILFAFYHKIDNLWVGWLLPVPQHRRPPAPQCTPETTVVRKDWNAMTDAEKRALLSGMRCLQSLPSIHPAGLIPAAESLFDDFVAVHISVTPLTHKTAIFLAWHRHFIWLMEQALHAHCHYPRLLGIPYWNWAAANYSLDTLFGAADPGFGGAIGGDAADGPPPPDACVTDGPFANLTVRFGPLDLGGAEGRAAVATWKLPRPQCLARAVNRQFAARYLAPDLLQRAFDAPDVDALQEAVAGPRSTPALHGWGHFTVGGQMADSFCASADPVFYLLHSMVDRLWTLWQAKDEAKRRWAYCCEDTKRLFFDEPARKATPDTPLEFGVLGGQVAMRETMDPTGGRYCYRYD</sequence>
<dbReference type="InterPro" id="IPR050316">
    <property type="entry name" value="Tyrosinase/Hemocyanin"/>
</dbReference>
<evidence type="ECO:0000256" key="2">
    <source>
        <dbReference type="ARBA" id="ARBA00023002"/>
    </source>
</evidence>
<dbReference type="InterPro" id="IPR002227">
    <property type="entry name" value="Tyrosinase_Cu-bd"/>
</dbReference>
<reference evidence="4" key="1">
    <citation type="journal article" date="2023" name="Mol. Plant Microbe Interact.">
        <title>Elucidating the Obligate Nature and Biological Capacity of an Invasive Fungal Corn Pathogen.</title>
        <authorList>
            <person name="MacCready J.S."/>
            <person name="Roggenkamp E.M."/>
            <person name="Gdanetz K."/>
            <person name="Chilvers M.I."/>
        </authorList>
    </citation>
    <scope>NUCLEOTIDE SEQUENCE</scope>
    <source>
        <strain evidence="4">PM02</strain>
    </source>
</reference>
<name>A0AAD9I9U5_9PEZI</name>
<dbReference type="PANTHER" id="PTHR11474:SF125">
    <property type="entry name" value="N-ACETYL-6-HYDROXYTRYPTOPHAN OXIDASE IVOB-RELATED"/>
    <property type="match status" value="1"/>
</dbReference>
<dbReference type="GO" id="GO:0016491">
    <property type="term" value="F:oxidoreductase activity"/>
    <property type="evidence" value="ECO:0007669"/>
    <property type="project" value="UniProtKB-KW"/>
</dbReference>
<evidence type="ECO:0000313" key="5">
    <source>
        <dbReference type="Proteomes" id="UP001217918"/>
    </source>
</evidence>
<feature type="domain" description="Tyrosinase copper-binding" evidence="3">
    <location>
        <begin position="301"/>
        <end position="312"/>
    </location>
</feature>
<dbReference type="Pfam" id="PF00264">
    <property type="entry name" value="Tyrosinase"/>
    <property type="match status" value="1"/>
</dbReference>
<organism evidence="4 5">
    <name type="scientific">Phyllachora maydis</name>
    <dbReference type="NCBI Taxonomy" id="1825666"/>
    <lineage>
        <taxon>Eukaryota</taxon>
        <taxon>Fungi</taxon>
        <taxon>Dikarya</taxon>
        <taxon>Ascomycota</taxon>
        <taxon>Pezizomycotina</taxon>
        <taxon>Sordariomycetes</taxon>
        <taxon>Sordariomycetidae</taxon>
        <taxon>Phyllachorales</taxon>
        <taxon>Phyllachoraceae</taxon>
        <taxon>Phyllachora</taxon>
    </lineage>
</organism>
<dbReference type="Proteomes" id="UP001217918">
    <property type="component" value="Unassembled WGS sequence"/>
</dbReference>
<evidence type="ECO:0000256" key="1">
    <source>
        <dbReference type="ARBA" id="ARBA00022723"/>
    </source>
</evidence>
<dbReference type="PRINTS" id="PR00092">
    <property type="entry name" value="TYROSINASE"/>
</dbReference>
<protein>
    <recommendedName>
        <fullName evidence="3">Tyrosinase copper-binding domain-containing protein</fullName>
    </recommendedName>
</protein>
<dbReference type="InterPro" id="IPR008922">
    <property type="entry name" value="Di-copper_centre_dom_sf"/>
</dbReference>
<dbReference type="PANTHER" id="PTHR11474">
    <property type="entry name" value="TYROSINASE FAMILY MEMBER"/>
    <property type="match status" value="1"/>
</dbReference>
<keyword evidence="5" id="KW-1185">Reference proteome</keyword>
<evidence type="ECO:0000313" key="4">
    <source>
        <dbReference type="EMBL" id="KAK2073190.1"/>
    </source>
</evidence>
<accession>A0AAD9I9U5</accession>
<dbReference type="GO" id="GO:0046872">
    <property type="term" value="F:metal ion binding"/>
    <property type="evidence" value="ECO:0007669"/>
    <property type="project" value="UniProtKB-KW"/>
</dbReference>
<dbReference type="Gene3D" id="1.10.1280.10">
    <property type="entry name" value="Di-copper center containing domain from catechol oxidase"/>
    <property type="match status" value="1"/>
</dbReference>
<comment type="caution">
    <text evidence="4">The sequence shown here is derived from an EMBL/GenBank/DDBJ whole genome shotgun (WGS) entry which is preliminary data.</text>
</comment>